<dbReference type="RefSeq" id="WP_150001337.1">
    <property type="nucleotide sequence ID" value="NZ_BKCL01000014.1"/>
</dbReference>
<sequence>MYEIAYSKKALNDLRRIPANERRRIQAKIADYASDPTAHAHHVKKLKGREGYRLRVGKWRVIFDLEGHVLEVYEVGARGSIYE</sequence>
<reference evidence="2 3" key="1">
    <citation type="submission" date="2019-09" db="EMBL/GenBank/DDBJ databases">
        <title>NBRP : Genome information of microbial organism related human and environment.</title>
        <authorList>
            <person name="Hattori M."/>
            <person name="Oshima K."/>
            <person name="Inaba H."/>
            <person name="Suda W."/>
            <person name="Sakamoto M."/>
            <person name="Iino T."/>
            <person name="Kitahara M."/>
            <person name="Oshida Y."/>
            <person name="Iida T."/>
            <person name="Kudo T."/>
            <person name="Itoh T."/>
            <person name="Ohkuma M."/>
        </authorList>
    </citation>
    <scope>NUCLEOTIDE SEQUENCE [LARGE SCALE GENOMIC DNA]</scope>
    <source>
        <strain evidence="2 3">Hi-2</strain>
    </source>
</reference>
<comment type="caution">
    <text evidence="2">The sequence shown here is derived from an EMBL/GenBank/DDBJ whole genome shotgun (WGS) entry which is preliminary data.</text>
</comment>
<accession>A0A5A7MT36</accession>
<dbReference type="AlphaFoldDB" id="A0A5A7MT36"/>
<dbReference type="InterPro" id="IPR052747">
    <property type="entry name" value="TA_system_RelE_toxin"/>
</dbReference>
<dbReference type="SUPFAM" id="SSF143011">
    <property type="entry name" value="RelE-like"/>
    <property type="match status" value="1"/>
</dbReference>
<evidence type="ECO:0000313" key="2">
    <source>
        <dbReference type="EMBL" id="GEQ99202.1"/>
    </source>
</evidence>
<dbReference type="InterPro" id="IPR035093">
    <property type="entry name" value="RelE/ParE_toxin_dom_sf"/>
</dbReference>
<protein>
    <submittedName>
        <fullName evidence="2">Plasmid stabilization protein</fullName>
    </submittedName>
</protein>
<dbReference type="Pfam" id="PF05016">
    <property type="entry name" value="ParE_toxin"/>
    <property type="match status" value="1"/>
</dbReference>
<keyword evidence="1" id="KW-1277">Toxin-antitoxin system</keyword>
<dbReference type="Proteomes" id="UP000322084">
    <property type="component" value="Unassembled WGS sequence"/>
</dbReference>
<name>A0A5A7MT36_9PROT</name>
<dbReference type="PANTHER" id="PTHR38813">
    <property type="match status" value="1"/>
</dbReference>
<proteinExistence type="predicted"/>
<evidence type="ECO:0000256" key="1">
    <source>
        <dbReference type="ARBA" id="ARBA00022649"/>
    </source>
</evidence>
<organism evidence="2 3">
    <name type="scientific">Iodidimonas gelatinilytica</name>
    <dbReference type="NCBI Taxonomy" id="1236966"/>
    <lineage>
        <taxon>Bacteria</taxon>
        <taxon>Pseudomonadati</taxon>
        <taxon>Pseudomonadota</taxon>
        <taxon>Alphaproteobacteria</taxon>
        <taxon>Iodidimonadales</taxon>
        <taxon>Iodidimonadaceae</taxon>
        <taxon>Iodidimonas</taxon>
    </lineage>
</organism>
<gene>
    <name evidence="2" type="ORF">JCM17844_28390</name>
</gene>
<dbReference type="Gene3D" id="3.30.2310.20">
    <property type="entry name" value="RelE-like"/>
    <property type="match status" value="1"/>
</dbReference>
<dbReference type="EMBL" id="BKCL01000014">
    <property type="protein sequence ID" value="GEQ99202.1"/>
    <property type="molecule type" value="Genomic_DNA"/>
</dbReference>
<dbReference type="InterPro" id="IPR007712">
    <property type="entry name" value="RelE/ParE_toxin"/>
</dbReference>
<dbReference type="PANTHER" id="PTHR38813:SF1">
    <property type="entry name" value="TOXIN RELE1-RELATED"/>
    <property type="match status" value="1"/>
</dbReference>
<evidence type="ECO:0000313" key="3">
    <source>
        <dbReference type="Proteomes" id="UP000322084"/>
    </source>
</evidence>